<dbReference type="Pfam" id="PF00370">
    <property type="entry name" value="FGGY_N"/>
    <property type="match status" value="1"/>
</dbReference>
<evidence type="ECO:0000313" key="6">
    <source>
        <dbReference type="Proteomes" id="UP000251123"/>
    </source>
</evidence>
<feature type="domain" description="Carbohydrate kinase FGGY N-terminal" evidence="4">
    <location>
        <begin position="6"/>
        <end position="113"/>
    </location>
</feature>
<dbReference type="InterPro" id="IPR043129">
    <property type="entry name" value="ATPase_NBD"/>
</dbReference>
<keyword evidence="2 5" id="KW-0808">Transferase</keyword>
<dbReference type="AlphaFoldDB" id="A0A2X3CZ67"/>
<dbReference type="EMBL" id="UASN01000022">
    <property type="protein sequence ID" value="SQC17884.1"/>
    <property type="molecule type" value="Genomic_DNA"/>
</dbReference>
<protein>
    <submittedName>
        <fullName evidence="5">Glycerol kinase</fullName>
        <ecNumber evidence="5">2.7.1.30</ecNumber>
    </submittedName>
</protein>
<sequence>MTDKKYIVALDQGTTSSRAVVMDHDANIVSVSQREFEQIYPKPGWVEHDPMEIWASQSSTLVEALAKADINSDQIAAIGITNQRETVVVWERETGKPIYNAIVWQCRRTRRSASSSSVTGWKSISARPQAWWWTRTSPAPR</sequence>
<dbReference type="Proteomes" id="UP000251123">
    <property type="component" value="Unassembled WGS sequence"/>
</dbReference>
<dbReference type="GO" id="GO:0019563">
    <property type="term" value="P:glycerol catabolic process"/>
    <property type="evidence" value="ECO:0007669"/>
    <property type="project" value="TreeGrafter"/>
</dbReference>
<proteinExistence type="inferred from homology"/>
<comment type="similarity">
    <text evidence="1">Belongs to the FGGY kinase family.</text>
</comment>
<dbReference type="PANTHER" id="PTHR10196">
    <property type="entry name" value="SUGAR KINASE"/>
    <property type="match status" value="1"/>
</dbReference>
<evidence type="ECO:0000313" key="5">
    <source>
        <dbReference type="EMBL" id="SQC17884.1"/>
    </source>
</evidence>
<name>A0A2X3CZ67_KLEPN</name>
<keyword evidence="3 5" id="KW-0418">Kinase</keyword>
<evidence type="ECO:0000256" key="3">
    <source>
        <dbReference type="ARBA" id="ARBA00022777"/>
    </source>
</evidence>
<gene>
    <name evidence="5" type="primary">glpK_5</name>
    <name evidence="5" type="ORF">NCTC9601_04980</name>
</gene>
<accession>A0A2X3CZ67</accession>
<dbReference type="PANTHER" id="PTHR10196:SF69">
    <property type="entry name" value="GLYCEROL KINASE"/>
    <property type="match status" value="1"/>
</dbReference>
<dbReference type="GO" id="GO:0005829">
    <property type="term" value="C:cytosol"/>
    <property type="evidence" value="ECO:0007669"/>
    <property type="project" value="TreeGrafter"/>
</dbReference>
<dbReference type="InterPro" id="IPR018484">
    <property type="entry name" value="FGGY_N"/>
</dbReference>
<evidence type="ECO:0000256" key="2">
    <source>
        <dbReference type="ARBA" id="ARBA00022679"/>
    </source>
</evidence>
<dbReference type="GO" id="GO:0004370">
    <property type="term" value="F:glycerol kinase activity"/>
    <property type="evidence" value="ECO:0007669"/>
    <property type="project" value="UniProtKB-EC"/>
</dbReference>
<organism evidence="5 6">
    <name type="scientific">Klebsiella pneumoniae</name>
    <dbReference type="NCBI Taxonomy" id="573"/>
    <lineage>
        <taxon>Bacteria</taxon>
        <taxon>Pseudomonadati</taxon>
        <taxon>Pseudomonadota</taxon>
        <taxon>Gammaproteobacteria</taxon>
        <taxon>Enterobacterales</taxon>
        <taxon>Enterobacteriaceae</taxon>
        <taxon>Klebsiella/Raoultella group</taxon>
        <taxon>Klebsiella</taxon>
        <taxon>Klebsiella pneumoniae complex</taxon>
    </lineage>
</organism>
<evidence type="ECO:0000259" key="4">
    <source>
        <dbReference type="Pfam" id="PF00370"/>
    </source>
</evidence>
<dbReference type="Gene3D" id="3.30.420.40">
    <property type="match status" value="1"/>
</dbReference>
<evidence type="ECO:0000256" key="1">
    <source>
        <dbReference type="ARBA" id="ARBA00009156"/>
    </source>
</evidence>
<dbReference type="SUPFAM" id="SSF53067">
    <property type="entry name" value="Actin-like ATPase domain"/>
    <property type="match status" value="1"/>
</dbReference>
<dbReference type="EC" id="2.7.1.30" evidence="5"/>
<reference evidence="5 6" key="1">
    <citation type="submission" date="2018-06" db="EMBL/GenBank/DDBJ databases">
        <authorList>
            <consortium name="Pathogen Informatics"/>
            <person name="Doyle S."/>
        </authorList>
    </citation>
    <scope>NUCLEOTIDE SEQUENCE [LARGE SCALE GENOMIC DNA]</scope>
    <source>
        <strain evidence="5 6">NCTC9601</strain>
    </source>
</reference>